<evidence type="ECO:0000256" key="11">
    <source>
        <dbReference type="SAM" id="MobiDB-lite"/>
    </source>
</evidence>
<reference evidence="12 13" key="1">
    <citation type="submission" date="2023-03" db="EMBL/GenBank/DDBJ databases">
        <title>High-quality genome of Scylla paramamosain provides insights in environmental adaptation.</title>
        <authorList>
            <person name="Zhang L."/>
        </authorList>
    </citation>
    <scope>NUCLEOTIDE SEQUENCE [LARGE SCALE GENOMIC DNA]</scope>
    <source>
        <strain evidence="12">LZ_2023a</strain>
        <tissue evidence="12">Muscle</tissue>
    </source>
</reference>
<dbReference type="Pfam" id="PF01762">
    <property type="entry name" value="Galactosyl_T"/>
    <property type="match status" value="1"/>
</dbReference>
<comment type="similarity">
    <text evidence="2 10">Belongs to the glycosyltransferase 31 family.</text>
</comment>
<evidence type="ECO:0000313" key="13">
    <source>
        <dbReference type="Proteomes" id="UP001487740"/>
    </source>
</evidence>
<evidence type="ECO:0000313" key="12">
    <source>
        <dbReference type="EMBL" id="KAK8380117.1"/>
    </source>
</evidence>
<evidence type="ECO:0000256" key="8">
    <source>
        <dbReference type="ARBA" id="ARBA00023034"/>
    </source>
</evidence>
<dbReference type="GO" id="GO:0016758">
    <property type="term" value="F:hexosyltransferase activity"/>
    <property type="evidence" value="ECO:0007669"/>
    <property type="project" value="InterPro"/>
</dbReference>
<dbReference type="Proteomes" id="UP001487740">
    <property type="component" value="Unassembled WGS sequence"/>
</dbReference>
<evidence type="ECO:0000256" key="5">
    <source>
        <dbReference type="ARBA" id="ARBA00022692"/>
    </source>
</evidence>
<gene>
    <name evidence="12" type="ORF">O3P69_016632</name>
</gene>
<evidence type="ECO:0000256" key="6">
    <source>
        <dbReference type="ARBA" id="ARBA00022968"/>
    </source>
</evidence>
<dbReference type="EMBL" id="JARAKH010000042">
    <property type="protein sequence ID" value="KAK8380117.1"/>
    <property type="molecule type" value="Genomic_DNA"/>
</dbReference>
<dbReference type="AlphaFoldDB" id="A0AAW0SZL1"/>
<keyword evidence="3 10" id="KW-0328">Glycosyltransferase</keyword>
<dbReference type="InterPro" id="IPR002659">
    <property type="entry name" value="Glyco_trans_31"/>
</dbReference>
<name>A0AAW0SZL1_SCYPA</name>
<feature type="region of interest" description="Disordered" evidence="11">
    <location>
        <begin position="1"/>
        <end position="33"/>
    </location>
</feature>
<dbReference type="GO" id="GO:0006493">
    <property type="term" value="P:protein O-linked glycosylation"/>
    <property type="evidence" value="ECO:0007669"/>
    <property type="project" value="TreeGrafter"/>
</dbReference>
<dbReference type="EC" id="2.4.1.-" evidence="10"/>
<keyword evidence="9" id="KW-0472">Membrane</keyword>
<dbReference type="GO" id="GO:0000139">
    <property type="term" value="C:Golgi membrane"/>
    <property type="evidence" value="ECO:0007669"/>
    <property type="project" value="UniProtKB-SubCell"/>
</dbReference>
<keyword evidence="4" id="KW-0808">Transferase</keyword>
<sequence length="345" mass="39450">MRLHARSFPLTLPPPPPPTQGLASPPARHATRRTPVPSALPAVLSAHPALNEVEEVKHDDKYAKIPGWPYGLRINEPDTCKDQDVYLLNTITSNPTQVYHRDLIRKMWASEAISQRLKIRTVFIIAAVPSAVTQRHLQEESDKYGDIVQFDFLETRRNLTVKSLAALHWFRAYCSNATWVLKCDVDAFINFWALLDVLKFAEGSNDAVCARSKTRSVCRDAHQMGCLAHYVVEPWEYAGAVYPPYCQGYAYVLHRDLVDSMLQVDRSRTSPPLFLEDVYVTGLLPRDLDARWFDVRRRSMVVPEYIRPEYYNGTFLFVHDLDGQIGQGATSYVWQKALQHYRGTD</sequence>
<keyword evidence="7" id="KW-1133">Transmembrane helix</keyword>
<proteinExistence type="inferred from homology"/>
<keyword evidence="5" id="KW-0812">Transmembrane</keyword>
<protein>
    <recommendedName>
        <fullName evidence="10">Hexosyltransferase</fullName>
        <ecNumber evidence="10">2.4.1.-</ecNumber>
    </recommendedName>
</protein>
<keyword evidence="13" id="KW-1185">Reference proteome</keyword>
<evidence type="ECO:0000256" key="9">
    <source>
        <dbReference type="ARBA" id="ARBA00023136"/>
    </source>
</evidence>
<keyword evidence="6" id="KW-0735">Signal-anchor</keyword>
<evidence type="ECO:0000256" key="3">
    <source>
        <dbReference type="ARBA" id="ARBA00022676"/>
    </source>
</evidence>
<evidence type="ECO:0000256" key="1">
    <source>
        <dbReference type="ARBA" id="ARBA00004323"/>
    </source>
</evidence>
<dbReference type="PANTHER" id="PTHR11214:SF3">
    <property type="entry name" value="BETA-1,3-GALACTOSYLTRANSFERASE 6"/>
    <property type="match status" value="1"/>
</dbReference>
<accession>A0AAW0SZL1</accession>
<comment type="subcellular location">
    <subcellularLocation>
        <location evidence="1 10">Golgi apparatus membrane</location>
        <topology evidence="1 10">Single-pass type II membrane protein</topology>
    </subcellularLocation>
</comment>
<dbReference type="Gene3D" id="3.90.550.50">
    <property type="match status" value="1"/>
</dbReference>
<evidence type="ECO:0000256" key="4">
    <source>
        <dbReference type="ARBA" id="ARBA00022679"/>
    </source>
</evidence>
<keyword evidence="8 10" id="KW-0333">Golgi apparatus</keyword>
<dbReference type="PANTHER" id="PTHR11214">
    <property type="entry name" value="BETA-1,3-N-ACETYLGLUCOSAMINYLTRANSFERASE"/>
    <property type="match status" value="1"/>
</dbReference>
<organism evidence="12 13">
    <name type="scientific">Scylla paramamosain</name>
    <name type="common">Mud crab</name>
    <dbReference type="NCBI Taxonomy" id="85552"/>
    <lineage>
        <taxon>Eukaryota</taxon>
        <taxon>Metazoa</taxon>
        <taxon>Ecdysozoa</taxon>
        <taxon>Arthropoda</taxon>
        <taxon>Crustacea</taxon>
        <taxon>Multicrustacea</taxon>
        <taxon>Malacostraca</taxon>
        <taxon>Eumalacostraca</taxon>
        <taxon>Eucarida</taxon>
        <taxon>Decapoda</taxon>
        <taxon>Pleocyemata</taxon>
        <taxon>Brachyura</taxon>
        <taxon>Eubrachyura</taxon>
        <taxon>Portunoidea</taxon>
        <taxon>Portunidae</taxon>
        <taxon>Portuninae</taxon>
        <taxon>Scylla</taxon>
    </lineage>
</organism>
<evidence type="ECO:0000256" key="7">
    <source>
        <dbReference type="ARBA" id="ARBA00022989"/>
    </source>
</evidence>
<evidence type="ECO:0000256" key="2">
    <source>
        <dbReference type="ARBA" id="ARBA00008661"/>
    </source>
</evidence>
<comment type="caution">
    <text evidence="12">The sequence shown here is derived from an EMBL/GenBank/DDBJ whole genome shotgun (WGS) entry which is preliminary data.</text>
</comment>
<evidence type="ECO:0000256" key="10">
    <source>
        <dbReference type="RuleBase" id="RU363063"/>
    </source>
</evidence>